<feature type="transmembrane region" description="Helical" evidence="6">
    <location>
        <begin position="205"/>
        <end position="231"/>
    </location>
</feature>
<keyword evidence="2" id="KW-0808">Transferase</keyword>
<accession>A0A4Z2B7U8</accession>
<organism evidence="7 8">
    <name type="scientific">Takifugu bimaculatus</name>
    <dbReference type="NCBI Taxonomy" id="433685"/>
    <lineage>
        <taxon>Eukaryota</taxon>
        <taxon>Metazoa</taxon>
        <taxon>Chordata</taxon>
        <taxon>Craniata</taxon>
        <taxon>Vertebrata</taxon>
        <taxon>Euteleostomi</taxon>
        <taxon>Actinopterygii</taxon>
        <taxon>Neopterygii</taxon>
        <taxon>Teleostei</taxon>
        <taxon>Neoteleostei</taxon>
        <taxon>Acanthomorphata</taxon>
        <taxon>Eupercaria</taxon>
        <taxon>Tetraodontiformes</taxon>
        <taxon>Tetradontoidea</taxon>
        <taxon>Tetraodontidae</taxon>
        <taxon>Takifugu</taxon>
    </lineage>
</organism>
<evidence type="ECO:0000256" key="6">
    <source>
        <dbReference type="SAM" id="Phobius"/>
    </source>
</evidence>
<evidence type="ECO:0000256" key="5">
    <source>
        <dbReference type="SAM" id="MobiDB-lite"/>
    </source>
</evidence>
<evidence type="ECO:0000313" key="8">
    <source>
        <dbReference type="Proteomes" id="UP000516260"/>
    </source>
</evidence>
<evidence type="ECO:0000256" key="2">
    <source>
        <dbReference type="ARBA" id="ARBA00022679"/>
    </source>
</evidence>
<dbReference type="InterPro" id="IPR014371">
    <property type="entry name" value="Oat_ACAT_DAG_ARE"/>
</dbReference>
<dbReference type="PANTHER" id="PTHR10408:SF6">
    <property type="entry name" value="STEROL O-ACYLTRANSFERASE 1"/>
    <property type="match status" value="1"/>
</dbReference>
<keyword evidence="4" id="KW-0012">Acyltransferase</keyword>
<keyword evidence="8" id="KW-1185">Reference proteome</keyword>
<evidence type="ECO:0000256" key="3">
    <source>
        <dbReference type="ARBA" id="ARBA00022824"/>
    </source>
</evidence>
<dbReference type="GO" id="GO:0008203">
    <property type="term" value="P:cholesterol metabolic process"/>
    <property type="evidence" value="ECO:0007669"/>
    <property type="project" value="TreeGrafter"/>
</dbReference>
<feature type="transmembrane region" description="Helical" evidence="6">
    <location>
        <begin position="160"/>
        <end position="193"/>
    </location>
</feature>
<protein>
    <recommendedName>
        <fullName evidence="9">Sterol O-acyltransferase 1</fullName>
    </recommendedName>
</protein>
<dbReference type="GO" id="GO:0034736">
    <property type="term" value="F:cholesterol O-acyltransferase activity"/>
    <property type="evidence" value="ECO:0007669"/>
    <property type="project" value="TreeGrafter"/>
</dbReference>
<dbReference type="GO" id="GO:0000062">
    <property type="term" value="F:fatty-acyl-CoA binding"/>
    <property type="evidence" value="ECO:0007669"/>
    <property type="project" value="TreeGrafter"/>
</dbReference>
<sequence length="287" mass="33172">MGHWMGNLSRREDQEDDGDKPATTSNGRIEVEHMISKKLQLKRKAEYLKNDLMRQFDSQVNDFMDSLIEESATLEPAPLPAVFSPPLSDKERNKLRHFRPPHGQGKHFVSRRSLLDELFEVNHIRTIYHMFIALLILFILSTLVVDFIDEGRLVLDFDLLVFAFGQIPLVVCTWLCMFLSVLVVPFALFHLWSQTQSGNHSHPRLCSVLFVSIYLLYQFFALGFLPTYIVVTNSLPPASRFIVIMEQARGQFAINTFLYLRKPVAYISEYLLKMLRASLYSSHLRCA</sequence>
<evidence type="ECO:0000256" key="4">
    <source>
        <dbReference type="ARBA" id="ARBA00023315"/>
    </source>
</evidence>
<keyword evidence="3" id="KW-0256">Endoplasmic reticulum</keyword>
<dbReference type="AlphaFoldDB" id="A0A4Z2B7U8"/>
<proteinExistence type="predicted"/>
<feature type="region of interest" description="Disordered" evidence="5">
    <location>
        <begin position="1"/>
        <end position="31"/>
    </location>
</feature>
<name>A0A4Z2B7U8_9TELE</name>
<evidence type="ECO:0008006" key="9">
    <source>
        <dbReference type="Google" id="ProtNLM"/>
    </source>
</evidence>
<dbReference type="GO" id="GO:0005789">
    <property type="term" value="C:endoplasmic reticulum membrane"/>
    <property type="evidence" value="ECO:0007669"/>
    <property type="project" value="UniProtKB-SubCell"/>
</dbReference>
<comment type="caution">
    <text evidence="7">The sequence shown here is derived from an EMBL/GenBank/DDBJ whole genome shotgun (WGS) entry which is preliminary data.</text>
</comment>
<keyword evidence="6" id="KW-0472">Membrane</keyword>
<keyword evidence="6" id="KW-0812">Transmembrane</keyword>
<keyword evidence="6" id="KW-1133">Transmembrane helix</keyword>
<dbReference type="EMBL" id="SWLE01000019">
    <property type="protein sequence ID" value="TNM87879.1"/>
    <property type="molecule type" value="Genomic_DNA"/>
</dbReference>
<dbReference type="GO" id="GO:0033344">
    <property type="term" value="P:cholesterol efflux"/>
    <property type="evidence" value="ECO:0007669"/>
    <property type="project" value="TreeGrafter"/>
</dbReference>
<dbReference type="PANTHER" id="PTHR10408">
    <property type="entry name" value="STEROL O-ACYLTRANSFERASE"/>
    <property type="match status" value="1"/>
</dbReference>
<comment type="subcellular location">
    <subcellularLocation>
        <location evidence="1">Endoplasmic reticulum membrane</location>
        <topology evidence="1">Multi-pass membrane protein</topology>
    </subcellularLocation>
</comment>
<reference evidence="7 8" key="1">
    <citation type="submission" date="2019-04" db="EMBL/GenBank/DDBJ databases">
        <title>The sequence and de novo assembly of Takifugu bimaculatus genome using PacBio and Hi-C technologies.</title>
        <authorList>
            <person name="Xu P."/>
            <person name="Liu B."/>
            <person name="Zhou Z."/>
        </authorList>
    </citation>
    <scope>NUCLEOTIDE SEQUENCE [LARGE SCALE GENOMIC DNA]</scope>
    <source>
        <strain evidence="7">TB-2018</strain>
        <tissue evidence="7">Muscle</tissue>
    </source>
</reference>
<evidence type="ECO:0000313" key="7">
    <source>
        <dbReference type="EMBL" id="TNM87879.1"/>
    </source>
</evidence>
<feature type="transmembrane region" description="Helical" evidence="6">
    <location>
        <begin position="127"/>
        <end position="148"/>
    </location>
</feature>
<evidence type="ECO:0000256" key="1">
    <source>
        <dbReference type="ARBA" id="ARBA00004477"/>
    </source>
</evidence>
<dbReference type="Proteomes" id="UP000516260">
    <property type="component" value="Chromosome 6"/>
</dbReference>
<gene>
    <name evidence="7" type="ORF">fugu_006100</name>
</gene>
<dbReference type="GO" id="GO:0015485">
    <property type="term" value="F:cholesterol binding"/>
    <property type="evidence" value="ECO:0007669"/>
    <property type="project" value="TreeGrafter"/>
</dbReference>